<comment type="pathway">
    <text evidence="1">Cofactor biosynthesis; tetrahydrofolate biosynthesis; 5,6,7,8-tetrahydrofolate from 7,8-dihydrofolate: step 1/1.</text>
</comment>
<comment type="caution">
    <text evidence="8">The sequence shown here is derived from an EMBL/GenBank/DDBJ whole genome shotgun (WGS) entry which is preliminary data.</text>
</comment>
<name>A0A4V2F873_9FIRM</name>
<evidence type="ECO:0000256" key="5">
    <source>
        <dbReference type="ARBA" id="ARBA00022857"/>
    </source>
</evidence>
<dbReference type="PANTHER" id="PTHR48069">
    <property type="entry name" value="DIHYDROFOLATE REDUCTASE"/>
    <property type="match status" value="1"/>
</dbReference>
<dbReference type="AlphaFoldDB" id="A0A4V2F873"/>
<evidence type="ECO:0000256" key="3">
    <source>
        <dbReference type="ARBA" id="ARBA00012856"/>
    </source>
</evidence>
<dbReference type="GO" id="GO:0046654">
    <property type="term" value="P:tetrahydrofolate biosynthetic process"/>
    <property type="evidence" value="ECO:0007669"/>
    <property type="project" value="UniProtKB-UniPathway"/>
</dbReference>
<dbReference type="Proteomes" id="UP000292927">
    <property type="component" value="Unassembled WGS sequence"/>
</dbReference>
<keyword evidence="6" id="KW-0560">Oxidoreductase</keyword>
<dbReference type="EMBL" id="SGXF01000001">
    <property type="protein sequence ID" value="RZT02417.1"/>
    <property type="molecule type" value="Genomic_DNA"/>
</dbReference>
<dbReference type="EC" id="1.5.1.3" evidence="3"/>
<evidence type="ECO:0000313" key="8">
    <source>
        <dbReference type="EMBL" id="RZT02417.1"/>
    </source>
</evidence>
<reference evidence="8 9" key="1">
    <citation type="submission" date="2019-02" db="EMBL/GenBank/DDBJ databases">
        <title>Genomic Encyclopedia of Type Strains, Phase IV (KMG-IV): sequencing the most valuable type-strain genomes for metagenomic binning, comparative biology and taxonomic classification.</title>
        <authorList>
            <person name="Goeker M."/>
        </authorList>
    </citation>
    <scope>NUCLEOTIDE SEQUENCE [LARGE SCALE GENOMIC DNA]</scope>
    <source>
        <strain evidence="8 9">DSM 29486</strain>
    </source>
</reference>
<dbReference type="UniPathway" id="UPA00077">
    <property type="reaction ID" value="UER00158"/>
</dbReference>
<dbReference type="InterPro" id="IPR024072">
    <property type="entry name" value="DHFR-like_dom_sf"/>
</dbReference>
<evidence type="ECO:0000256" key="1">
    <source>
        <dbReference type="ARBA" id="ARBA00004903"/>
    </source>
</evidence>
<keyword evidence="9" id="KW-1185">Reference proteome</keyword>
<evidence type="ECO:0000256" key="4">
    <source>
        <dbReference type="ARBA" id="ARBA00022563"/>
    </source>
</evidence>
<dbReference type="SUPFAM" id="SSF53597">
    <property type="entry name" value="Dihydrofolate reductase-like"/>
    <property type="match status" value="1"/>
</dbReference>
<dbReference type="OrthoDB" id="9804315at2"/>
<feature type="domain" description="DHFR" evidence="7">
    <location>
        <begin position="1"/>
        <end position="163"/>
    </location>
</feature>
<dbReference type="PANTHER" id="PTHR48069:SF3">
    <property type="entry name" value="DIHYDROFOLATE REDUCTASE"/>
    <property type="match status" value="1"/>
</dbReference>
<dbReference type="GO" id="GO:0005829">
    <property type="term" value="C:cytosol"/>
    <property type="evidence" value="ECO:0007669"/>
    <property type="project" value="TreeGrafter"/>
</dbReference>
<dbReference type="Pfam" id="PF00186">
    <property type="entry name" value="DHFR_1"/>
    <property type="match status" value="1"/>
</dbReference>
<accession>A0A4V2F873</accession>
<dbReference type="PRINTS" id="PR00070">
    <property type="entry name" value="DHFR"/>
</dbReference>
<dbReference type="CDD" id="cd00209">
    <property type="entry name" value="DHFR"/>
    <property type="match status" value="1"/>
</dbReference>
<evidence type="ECO:0000256" key="6">
    <source>
        <dbReference type="ARBA" id="ARBA00023002"/>
    </source>
</evidence>
<keyword evidence="5" id="KW-0521">NADP</keyword>
<dbReference type="PROSITE" id="PS51330">
    <property type="entry name" value="DHFR_2"/>
    <property type="match status" value="1"/>
</dbReference>
<gene>
    <name evidence="8" type="ORF">EV209_0532</name>
</gene>
<dbReference type="InterPro" id="IPR001796">
    <property type="entry name" value="DHFR_dom"/>
</dbReference>
<organism evidence="8 9">
    <name type="scientific">Cuneatibacter caecimuris</name>
    <dbReference type="NCBI Taxonomy" id="1796618"/>
    <lineage>
        <taxon>Bacteria</taxon>
        <taxon>Bacillati</taxon>
        <taxon>Bacillota</taxon>
        <taxon>Clostridia</taxon>
        <taxon>Lachnospirales</taxon>
        <taxon>Lachnospiraceae</taxon>
        <taxon>Cuneatibacter</taxon>
    </lineage>
</organism>
<dbReference type="GO" id="GO:0050661">
    <property type="term" value="F:NADP binding"/>
    <property type="evidence" value="ECO:0007669"/>
    <property type="project" value="InterPro"/>
</dbReference>
<protein>
    <recommendedName>
        <fullName evidence="3">dihydrofolate reductase</fullName>
        <ecNumber evidence="3">1.5.1.3</ecNumber>
    </recommendedName>
</protein>
<sequence length="163" mass="18810">MNILVAADDHWSIGYRGNLLVRIPLDHQLFQKETLGKVVVMGRKTLDTLPGGQPLAGRTNLILSRDPQFQVKGAVTAHSMEEALAVLKKYSPGDVYIIGGEEIYRQFLPYCRTAHVTKIHYTYEADAHFPDLDADPEWELEEESEEQTYFDLEYFFKKYRRIT</sequence>
<dbReference type="GO" id="GO:0004146">
    <property type="term" value="F:dihydrofolate reductase activity"/>
    <property type="evidence" value="ECO:0007669"/>
    <property type="project" value="UniProtKB-EC"/>
</dbReference>
<dbReference type="GO" id="GO:0006730">
    <property type="term" value="P:one-carbon metabolic process"/>
    <property type="evidence" value="ECO:0007669"/>
    <property type="project" value="UniProtKB-KW"/>
</dbReference>
<dbReference type="InterPro" id="IPR012259">
    <property type="entry name" value="DHFR"/>
</dbReference>
<evidence type="ECO:0000313" key="9">
    <source>
        <dbReference type="Proteomes" id="UP000292927"/>
    </source>
</evidence>
<comment type="similarity">
    <text evidence="2">Belongs to the dihydrofolate reductase family.</text>
</comment>
<evidence type="ECO:0000259" key="7">
    <source>
        <dbReference type="PROSITE" id="PS51330"/>
    </source>
</evidence>
<keyword evidence="4" id="KW-0554">One-carbon metabolism</keyword>
<evidence type="ECO:0000256" key="2">
    <source>
        <dbReference type="ARBA" id="ARBA00009539"/>
    </source>
</evidence>
<dbReference type="GO" id="GO:0046655">
    <property type="term" value="P:folic acid metabolic process"/>
    <property type="evidence" value="ECO:0007669"/>
    <property type="project" value="TreeGrafter"/>
</dbReference>
<proteinExistence type="inferred from homology"/>
<dbReference type="GO" id="GO:0046452">
    <property type="term" value="P:dihydrofolate metabolic process"/>
    <property type="evidence" value="ECO:0007669"/>
    <property type="project" value="TreeGrafter"/>
</dbReference>
<dbReference type="RefSeq" id="WP_130432779.1">
    <property type="nucleotide sequence ID" value="NZ_SGXF01000001.1"/>
</dbReference>
<dbReference type="Gene3D" id="3.40.430.10">
    <property type="entry name" value="Dihydrofolate Reductase, subunit A"/>
    <property type="match status" value="1"/>
</dbReference>